<feature type="transmembrane region" description="Helical" evidence="4">
    <location>
        <begin position="215"/>
        <end position="236"/>
    </location>
</feature>
<dbReference type="SUPFAM" id="SSF103473">
    <property type="entry name" value="MFS general substrate transporter"/>
    <property type="match status" value="1"/>
</dbReference>
<evidence type="ECO:0000313" key="7">
    <source>
        <dbReference type="Proteomes" id="UP000193560"/>
    </source>
</evidence>
<dbReference type="PANTHER" id="PTHR11360:SF284">
    <property type="entry name" value="EG:103B4.3 PROTEIN-RELATED"/>
    <property type="match status" value="1"/>
</dbReference>
<dbReference type="GO" id="GO:0022857">
    <property type="term" value="F:transmembrane transporter activity"/>
    <property type="evidence" value="ECO:0007669"/>
    <property type="project" value="InterPro"/>
</dbReference>
<dbReference type="AlphaFoldDB" id="A0A1X2IX05"/>
<dbReference type="InterPro" id="IPR050327">
    <property type="entry name" value="Proton-linked_MCT"/>
</dbReference>
<evidence type="ECO:0000256" key="1">
    <source>
        <dbReference type="ARBA" id="ARBA00004141"/>
    </source>
</evidence>
<feature type="transmembrane region" description="Helical" evidence="4">
    <location>
        <begin position="331"/>
        <end position="350"/>
    </location>
</feature>
<dbReference type="PANTHER" id="PTHR11360">
    <property type="entry name" value="MONOCARBOXYLATE TRANSPORTER"/>
    <property type="match status" value="1"/>
</dbReference>
<organism evidence="6 7">
    <name type="scientific">Absidia repens</name>
    <dbReference type="NCBI Taxonomy" id="90262"/>
    <lineage>
        <taxon>Eukaryota</taxon>
        <taxon>Fungi</taxon>
        <taxon>Fungi incertae sedis</taxon>
        <taxon>Mucoromycota</taxon>
        <taxon>Mucoromycotina</taxon>
        <taxon>Mucoromycetes</taxon>
        <taxon>Mucorales</taxon>
        <taxon>Cunninghamellaceae</taxon>
        <taxon>Absidia</taxon>
    </lineage>
</organism>
<keyword evidence="4" id="KW-0812">Transmembrane</keyword>
<feature type="transmembrane region" description="Helical" evidence="4">
    <location>
        <begin position="125"/>
        <end position="146"/>
    </location>
</feature>
<dbReference type="Pfam" id="PF07690">
    <property type="entry name" value="MFS_1"/>
    <property type="match status" value="1"/>
</dbReference>
<evidence type="ECO:0000256" key="2">
    <source>
        <dbReference type="ARBA" id="ARBA00006727"/>
    </source>
</evidence>
<comment type="subcellular location">
    <subcellularLocation>
        <location evidence="1">Membrane</location>
        <topology evidence="1">Multi-pass membrane protein</topology>
    </subcellularLocation>
</comment>
<keyword evidence="4" id="KW-0472">Membrane</keyword>
<proteinExistence type="inferred from homology"/>
<feature type="transmembrane region" description="Helical" evidence="4">
    <location>
        <begin position="362"/>
        <end position="379"/>
    </location>
</feature>
<reference evidence="6 7" key="1">
    <citation type="submission" date="2016-07" db="EMBL/GenBank/DDBJ databases">
        <title>Pervasive Adenine N6-methylation of Active Genes in Fungi.</title>
        <authorList>
            <consortium name="DOE Joint Genome Institute"/>
            <person name="Mondo S.J."/>
            <person name="Dannebaum R.O."/>
            <person name="Kuo R.C."/>
            <person name="Labutti K."/>
            <person name="Haridas S."/>
            <person name="Kuo A."/>
            <person name="Salamov A."/>
            <person name="Ahrendt S.R."/>
            <person name="Lipzen A."/>
            <person name="Sullivan W."/>
            <person name="Andreopoulos W.B."/>
            <person name="Clum A."/>
            <person name="Lindquist E."/>
            <person name="Daum C."/>
            <person name="Ramamoorthy G.K."/>
            <person name="Gryganskyi A."/>
            <person name="Culley D."/>
            <person name="Magnuson J.K."/>
            <person name="James T.Y."/>
            <person name="O'Malley M.A."/>
            <person name="Stajich J.E."/>
            <person name="Spatafora J.W."/>
            <person name="Visel A."/>
            <person name="Grigoriev I.V."/>
        </authorList>
    </citation>
    <scope>NUCLEOTIDE SEQUENCE [LARGE SCALE GENOMIC DNA]</scope>
    <source>
        <strain evidence="6 7">NRRL 1336</strain>
    </source>
</reference>
<gene>
    <name evidence="6" type="ORF">BCR42DRAFT_367438</name>
</gene>
<dbReference type="PROSITE" id="PS50850">
    <property type="entry name" value="MFS"/>
    <property type="match status" value="1"/>
</dbReference>
<keyword evidence="4" id="KW-1133">Transmembrane helix</keyword>
<comment type="similarity">
    <text evidence="2">Belongs to the major facilitator superfamily. Monocarboxylate porter (TC 2.A.1.13) family.</text>
</comment>
<keyword evidence="7" id="KW-1185">Reference proteome</keyword>
<accession>A0A1X2IX05</accession>
<name>A0A1X2IX05_9FUNG</name>
<feature type="domain" description="Major facilitator superfamily (MFS) profile" evidence="5">
    <location>
        <begin position="75"/>
        <end position="471"/>
    </location>
</feature>
<dbReference type="InterPro" id="IPR011701">
    <property type="entry name" value="MFS"/>
</dbReference>
<comment type="caution">
    <text evidence="6">The sequence shown here is derived from an EMBL/GenBank/DDBJ whole genome shotgun (WGS) entry which is preliminary data.</text>
</comment>
<feature type="transmembrane region" description="Helical" evidence="4">
    <location>
        <begin position="248"/>
        <end position="268"/>
    </location>
</feature>
<protein>
    <submittedName>
        <fullName evidence="6">Major facilitator superfamily domain-containing protein</fullName>
    </submittedName>
</protein>
<feature type="region of interest" description="Disordered" evidence="3">
    <location>
        <begin position="1"/>
        <end position="59"/>
    </location>
</feature>
<feature type="transmembrane region" description="Helical" evidence="4">
    <location>
        <begin position="385"/>
        <end position="404"/>
    </location>
</feature>
<dbReference type="GO" id="GO:0016020">
    <property type="term" value="C:membrane"/>
    <property type="evidence" value="ECO:0007669"/>
    <property type="project" value="UniProtKB-SubCell"/>
</dbReference>
<feature type="transmembrane region" description="Helical" evidence="4">
    <location>
        <begin position="289"/>
        <end position="311"/>
    </location>
</feature>
<dbReference type="InterPro" id="IPR020846">
    <property type="entry name" value="MFS_dom"/>
</dbReference>
<feature type="transmembrane region" description="Helical" evidence="4">
    <location>
        <begin position="158"/>
        <end position="176"/>
    </location>
</feature>
<feature type="transmembrane region" description="Helical" evidence="4">
    <location>
        <begin position="188"/>
        <end position="208"/>
    </location>
</feature>
<dbReference type="Proteomes" id="UP000193560">
    <property type="component" value="Unassembled WGS sequence"/>
</dbReference>
<evidence type="ECO:0000256" key="3">
    <source>
        <dbReference type="SAM" id="MobiDB-lite"/>
    </source>
</evidence>
<feature type="transmembrane region" description="Helical" evidence="4">
    <location>
        <begin position="449"/>
        <end position="470"/>
    </location>
</feature>
<evidence type="ECO:0000259" key="5">
    <source>
        <dbReference type="PROSITE" id="PS50850"/>
    </source>
</evidence>
<feature type="transmembrane region" description="Helical" evidence="4">
    <location>
        <begin position="416"/>
        <end position="437"/>
    </location>
</feature>
<dbReference type="EMBL" id="MCGE01000003">
    <property type="protein sequence ID" value="ORZ23599.1"/>
    <property type="molecule type" value="Genomic_DNA"/>
</dbReference>
<evidence type="ECO:0000313" key="6">
    <source>
        <dbReference type="EMBL" id="ORZ23599.1"/>
    </source>
</evidence>
<sequence length="482" mass="52256">MHPSVPADRTSRSSSPKLEADTDNAGSIDTVLANNEKIMVDETNDGDDDASKMKEAVPCKNTPDHGDDFKEERYAWLIVIGAFFVQVTSFGVVTSWGVMQDYFHEHRLGLPPPSETTFQMENEQLLNLSFVGTIALICTNICGPLAQILTSIWGHRMVLIIGTFCVTIGLICAGFATEIWHLYLTQGIVFGLGACLNYCTIMGVAPLWFNKRRGLALGVVTSGSGIGGLIIPFIMTSINESPSLGPEWTYRILGFICLALDLVAVVFVRPRVPTPRQRKKLGDIIKLNVLKDMNFLLFLIGSSTALMGYFLPYFFLPAYATSIGLSPKQGGALVAVSSAMNFLGRILAGICADRIGKLNTNILFTTASGLSTFLIWTFAKTYGVLMAYSAVFGLFCGSYFALLSPITAQILGNEKFPTGLSVMLLSNVVSVFGPNIASAIQNAVNTEPFLTYKLFAGAAFLVGAFILTVLKIKLDRNILAKV</sequence>
<dbReference type="CDD" id="cd17352">
    <property type="entry name" value="MFS_MCT_SLC16"/>
    <property type="match status" value="1"/>
</dbReference>
<feature type="compositionally biased region" description="Basic and acidic residues" evidence="3">
    <location>
        <begin position="49"/>
        <end position="59"/>
    </location>
</feature>
<feature type="transmembrane region" description="Helical" evidence="4">
    <location>
        <begin position="74"/>
        <end position="98"/>
    </location>
</feature>
<evidence type="ECO:0000256" key="4">
    <source>
        <dbReference type="SAM" id="Phobius"/>
    </source>
</evidence>
<dbReference type="InterPro" id="IPR036259">
    <property type="entry name" value="MFS_trans_sf"/>
</dbReference>
<dbReference type="OrthoDB" id="6499973at2759"/>
<dbReference type="Gene3D" id="1.20.1250.20">
    <property type="entry name" value="MFS general substrate transporter like domains"/>
    <property type="match status" value="2"/>
</dbReference>